<dbReference type="InterPro" id="IPR036291">
    <property type="entry name" value="NAD(P)-bd_dom_sf"/>
</dbReference>
<dbReference type="InterPro" id="IPR022663">
    <property type="entry name" value="DapB_C"/>
</dbReference>
<comment type="caution">
    <text evidence="14">The sequence shown here is derived from an EMBL/GenBank/DDBJ whole genome shotgun (WGS) entry which is preliminary data.</text>
</comment>
<evidence type="ECO:0000256" key="8">
    <source>
        <dbReference type="ARBA" id="ARBA00037922"/>
    </source>
</evidence>
<evidence type="ECO:0000256" key="9">
    <source>
        <dbReference type="ARBA" id="ARBA00038983"/>
    </source>
</evidence>
<dbReference type="Gene3D" id="3.30.360.10">
    <property type="entry name" value="Dihydrodipicolinate Reductase, domain 2"/>
    <property type="match status" value="1"/>
</dbReference>
<comment type="catalytic activity">
    <reaction evidence="10">
        <text>(S)-2,3,4,5-tetrahydrodipicolinate + NADP(+) + H2O = (2S,4S)-4-hydroxy-2,3,4,5-tetrahydrodipicolinate + NADPH + H(+)</text>
        <dbReference type="Rhea" id="RHEA:35331"/>
        <dbReference type="ChEBI" id="CHEBI:15377"/>
        <dbReference type="ChEBI" id="CHEBI:15378"/>
        <dbReference type="ChEBI" id="CHEBI:16845"/>
        <dbReference type="ChEBI" id="CHEBI:57783"/>
        <dbReference type="ChEBI" id="CHEBI:58349"/>
        <dbReference type="ChEBI" id="CHEBI:67139"/>
        <dbReference type="EC" id="1.17.1.8"/>
    </reaction>
</comment>
<dbReference type="GO" id="GO:0005829">
    <property type="term" value="C:cytosol"/>
    <property type="evidence" value="ECO:0007669"/>
    <property type="project" value="TreeGrafter"/>
</dbReference>
<keyword evidence="3" id="KW-0521">NADP</keyword>
<sequence>MSPFPTFVRITFVREGEKKYFCLQFTNYKSYLFTTKHISLMKIALIGYGKMGHIIEDIARQRGHEIVSIIDVDNIQDFDSDAFRSAEVAIEFTNPTAAYSNYLKAWEQGVKVVSGSTGWLKDHEADVRRACTEEGHTLFWASNFSLGVAIFSAVNKYLARIMNAYPTYEVAEVETHHIHKLDAPSGTAITLAEQICKELDRKKDWIKGEVKNADGSVTGTTDTPADLLRIDAIREDEVPGIHTITYDSPADMIQITHSAHNRSGFALGAVLAAEFTATHEGLLSTDDLFNF</sequence>
<dbReference type="SUPFAM" id="SSF55347">
    <property type="entry name" value="Glyceraldehyde-3-phosphate dehydrogenase-like, C-terminal domain"/>
    <property type="match status" value="1"/>
</dbReference>
<name>J9FTR4_9ZZZZ</name>
<dbReference type="PIRSF" id="PIRSF000161">
    <property type="entry name" value="DHPR"/>
    <property type="match status" value="1"/>
</dbReference>
<dbReference type="GO" id="GO:0009089">
    <property type="term" value="P:lysine biosynthetic process via diaminopimelate"/>
    <property type="evidence" value="ECO:0007669"/>
    <property type="project" value="InterPro"/>
</dbReference>
<proteinExistence type="inferred from homology"/>
<comment type="similarity">
    <text evidence="1">Belongs to the DapB family.</text>
</comment>
<evidence type="ECO:0000256" key="6">
    <source>
        <dbReference type="ARBA" id="ARBA00023027"/>
    </source>
</evidence>
<dbReference type="AlphaFoldDB" id="J9FTR4"/>
<feature type="domain" description="Dihydrodipicolinate reductase N-terminal" evidence="12">
    <location>
        <begin position="41"/>
        <end position="144"/>
    </location>
</feature>
<dbReference type="CDD" id="cd02274">
    <property type="entry name" value="DHDPR_N"/>
    <property type="match status" value="1"/>
</dbReference>
<dbReference type="NCBIfam" id="TIGR00036">
    <property type="entry name" value="dapB"/>
    <property type="match status" value="1"/>
</dbReference>
<accession>J9FTR4</accession>
<keyword evidence="6" id="KW-0520">NAD</keyword>
<evidence type="ECO:0000256" key="10">
    <source>
        <dbReference type="ARBA" id="ARBA00049080"/>
    </source>
</evidence>
<keyword evidence="4" id="KW-0220">Diaminopimelate biosynthesis</keyword>
<dbReference type="Gene3D" id="3.40.50.720">
    <property type="entry name" value="NAD(P)-binding Rossmann-like Domain"/>
    <property type="match status" value="1"/>
</dbReference>
<dbReference type="Pfam" id="PF05173">
    <property type="entry name" value="DapB_C"/>
    <property type="match status" value="1"/>
</dbReference>
<dbReference type="Pfam" id="PF01113">
    <property type="entry name" value="DapB_N"/>
    <property type="match status" value="1"/>
</dbReference>
<comment type="pathway">
    <text evidence="8">Amino-acid biosynthesis; L-lysine biosynthesis via DAP pathway; (S)-tetrahydrodipicolinate from L-aspartate: step 4/4.</text>
</comment>
<keyword evidence="2" id="KW-0028">Amino-acid biosynthesis</keyword>
<dbReference type="GO" id="GO:0019877">
    <property type="term" value="P:diaminopimelate biosynthetic process"/>
    <property type="evidence" value="ECO:0007669"/>
    <property type="project" value="UniProtKB-KW"/>
</dbReference>
<dbReference type="GO" id="GO:0008839">
    <property type="term" value="F:4-hydroxy-tetrahydrodipicolinate reductase"/>
    <property type="evidence" value="ECO:0007669"/>
    <property type="project" value="UniProtKB-EC"/>
</dbReference>
<evidence type="ECO:0000256" key="7">
    <source>
        <dbReference type="ARBA" id="ARBA00023154"/>
    </source>
</evidence>
<evidence type="ECO:0000256" key="3">
    <source>
        <dbReference type="ARBA" id="ARBA00022857"/>
    </source>
</evidence>
<dbReference type="PANTHER" id="PTHR20836:SF0">
    <property type="entry name" value="4-HYDROXY-TETRAHYDRODIPICOLINATE REDUCTASE 1, CHLOROPLASTIC-RELATED"/>
    <property type="match status" value="1"/>
</dbReference>
<evidence type="ECO:0000256" key="2">
    <source>
        <dbReference type="ARBA" id="ARBA00022605"/>
    </source>
</evidence>
<evidence type="ECO:0000259" key="12">
    <source>
        <dbReference type="Pfam" id="PF01113"/>
    </source>
</evidence>
<feature type="domain" description="Dihydrodipicolinate reductase C-terminal" evidence="13">
    <location>
        <begin position="147"/>
        <end position="288"/>
    </location>
</feature>
<evidence type="ECO:0000313" key="14">
    <source>
        <dbReference type="EMBL" id="EJW98356.1"/>
    </source>
</evidence>
<evidence type="ECO:0000256" key="1">
    <source>
        <dbReference type="ARBA" id="ARBA00006642"/>
    </source>
</evidence>
<evidence type="ECO:0000256" key="11">
    <source>
        <dbReference type="ARBA" id="ARBA00049396"/>
    </source>
</evidence>
<gene>
    <name evidence="14" type="ORF">EVA_13531</name>
</gene>
<protein>
    <recommendedName>
        <fullName evidence="9">4-hydroxy-tetrahydrodipicolinate reductase</fullName>
        <ecNumber evidence="9">1.17.1.8</ecNumber>
    </recommendedName>
</protein>
<dbReference type="EMBL" id="AMCI01004301">
    <property type="protein sequence ID" value="EJW98356.1"/>
    <property type="molecule type" value="Genomic_DNA"/>
</dbReference>
<dbReference type="InterPro" id="IPR023940">
    <property type="entry name" value="DHDPR_bac"/>
</dbReference>
<dbReference type="PANTHER" id="PTHR20836">
    <property type="entry name" value="DIHYDRODIPICOLINATE REDUCTASE"/>
    <property type="match status" value="1"/>
</dbReference>
<organism evidence="14">
    <name type="scientific">gut metagenome</name>
    <dbReference type="NCBI Taxonomy" id="749906"/>
    <lineage>
        <taxon>unclassified sequences</taxon>
        <taxon>metagenomes</taxon>
        <taxon>organismal metagenomes</taxon>
    </lineage>
</organism>
<dbReference type="EC" id="1.17.1.8" evidence="9"/>
<keyword evidence="5" id="KW-0560">Oxidoreductase</keyword>
<dbReference type="SUPFAM" id="SSF51735">
    <property type="entry name" value="NAD(P)-binding Rossmann-fold domains"/>
    <property type="match status" value="1"/>
</dbReference>
<reference evidence="14" key="1">
    <citation type="journal article" date="2012" name="PLoS ONE">
        <title>Gene sets for utilization of primary and secondary nutrition supplies in the distal gut of endangered iberian lynx.</title>
        <authorList>
            <person name="Alcaide M."/>
            <person name="Messina E."/>
            <person name="Richter M."/>
            <person name="Bargiela R."/>
            <person name="Peplies J."/>
            <person name="Huws S.A."/>
            <person name="Newbold C.J."/>
            <person name="Golyshin P.N."/>
            <person name="Simon M.A."/>
            <person name="Lopez G."/>
            <person name="Yakimov M.M."/>
            <person name="Ferrer M."/>
        </authorList>
    </citation>
    <scope>NUCLEOTIDE SEQUENCE</scope>
</reference>
<evidence type="ECO:0000256" key="5">
    <source>
        <dbReference type="ARBA" id="ARBA00023002"/>
    </source>
</evidence>
<dbReference type="InterPro" id="IPR000846">
    <property type="entry name" value="DapB_N"/>
</dbReference>
<comment type="catalytic activity">
    <reaction evidence="11">
        <text>(S)-2,3,4,5-tetrahydrodipicolinate + NAD(+) + H2O = (2S,4S)-4-hydroxy-2,3,4,5-tetrahydrodipicolinate + NADH + H(+)</text>
        <dbReference type="Rhea" id="RHEA:35323"/>
        <dbReference type="ChEBI" id="CHEBI:15377"/>
        <dbReference type="ChEBI" id="CHEBI:15378"/>
        <dbReference type="ChEBI" id="CHEBI:16845"/>
        <dbReference type="ChEBI" id="CHEBI:57540"/>
        <dbReference type="ChEBI" id="CHEBI:57945"/>
        <dbReference type="ChEBI" id="CHEBI:67139"/>
        <dbReference type="EC" id="1.17.1.8"/>
    </reaction>
</comment>
<evidence type="ECO:0000256" key="4">
    <source>
        <dbReference type="ARBA" id="ARBA00022915"/>
    </source>
</evidence>
<keyword evidence="7" id="KW-0457">Lysine biosynthesis</keyword>
<evidence type="ECO:0000259" key="13">
    <source>
        <dbReference type="Pfam" id="PF05173"/>
    </source>
</evidence>